<proteinExistence type="predicted"/>
<dbReference type="EMBL" id="LT841358">
    <property type="protein sequence ID" value="SMH72346.1"/>
    <property type="molecule type" value="Genomic_DNA"/>
</dbReference>
<sequence length="41" mass="4921">MQERPVTRNRHVKKVVIWLDHTYLPADQLVQTRFSKEPDTS</sequence>
<reference evidence="2" key="1">
    <citation type="submission" date="2017-03" db="EMBL/GenBank/DDBJ databases">
        <authorList>
            <person name="Herbold C."/>
        </authorList>
    </citation>
    <scope>NUCLEOTIDE SEQUENCE [LARGE SCALE GENOMIC DNA]</scope>
</reference>
<dbReference type="Proteomes" id="UP000230607">
    <property type="component" value="Chromosome 1"/>
</dbReference>
<accession>A0A2H1FHV1</accession>
<gene>
    <name evidence="1" type="ORF">NCS_30186</name>
</gene>
<dbReference type="AlphaFoldDB" id="A0A2H1FHV1"/>
<name>A0A2H1FHV1_9ARCH</name>
<keyword evidence="2" id="KW-1185">Reference proteome</keyword>
<organism evidence="1 2">
    <name type="scientific">Candidatus Nitrosotalea okcheonensis</name>
    <dbReference type="NCBI Taxonomy" id="1903276"/>
    <lineage>
        <taxon>Archaea</taxon>
        <taxon>Nitrososphaerota</taxon>
        <taxon>Nitrososphaeria</taxon>
        <taxon>Nitrosotaleales</taxon>
        <taxon>Nitrosotaleaceae</taxon>
        <taxon>Nitrosotalea</taxon>
    </lineage>
</organism>
<evidence type="ECO:0000313" key="2">
    <source>
        <dbReference type="Proteomes" id="UP000230607"/>
    </source>
</evidence>
<evidence type="ECO:0000313" key="1">
    <source>
        <dbReference type="EMBL" id="SMH72346.1"/>
    </source>
</evidence>
<protein>
    <submittedName>
        <fullName evidence="1">Uncharacterized protein</fullName>
    </submittedName>
</protein>